<dbReference type="EC" id="3.-.-.-" evidence="2"/>
<dbReference type="AlphaFoldDB" id="A0AAU9VG77"/>
<evidence type="ECO:0000313" key="2">
    <source>
        <dbReference type="EMBL" id="CAH2761610.1"/>
    </source>
</evidence>
<dbReference type="InterPro" id="IPR029058">
    <property type="entry name" value="AB_hydrolase_fold"/>
</dbReference>
<evidence type="ECO:0000313" key="4">
    <source>
        <dbReference type="Proteomes" id="UP001154095"/>
    </source>
</evidence>
<organism evidence="2 5">
    <name type="scientific">Erysipelothrix amsterdamensis</name>
    <dbReference type="NCBI Taxonomy" id="2929157"/>
    <lineage>
        <taxon>Bacteria</taxon>
        <taxon>Bacillati</taxon>
        <taxon>Bacillota</taxon>
        <taxon>Erysipelotrichia</taxon>
        <taxon>Erysipelotrichales</taxon>
        <taxon>Erysipelotrichaceae</taxon>
        <taxon>Erysipelothrix</taxon>
    </lineage>
</organism>
<protein>
    <submittedName>
        <fullName evidence="2">Alpha/beta hydrolase</fullName>
        <ecNumber evidence="2">3.-.-.-</ecNumber>
    </submittedName>
</protein>
<dbReference type="PANTHER" id="PTHR46331">
    <property type="entry name" value="VALACYCLOVIR HYDROLASE"/>
    <property type="match status" value="1"/>
</dbReference>
<dbReference type="PRINTS" id="PR00111">
    <property type="entry name" value="ABHYDROLASE"/>
</dbReference>
<gene>
    <name evidence="2" type="primary">yvaM</name>
    <name evidence="2" type="ORF">ERYAMS2_00795</name>
    <name evidence="3" type="ORF">ERYAMS_00501</name>
</gene>
<sequence length="258" mass="29674">MSYFNFMGHEIFYEEFGMGDPLIFLHGNASSSDVFKPIIDLYKDDFKVVLIDFLGYGKSEQIDAFPLDIWAYEAAQVLELIHIKDYRDVKLVGMSGGAIVAVNIALKEPGRIHKIIADNFQGESSSPQFLESLALERRKLLSSIPGKFNLRRIHGKKWHTTVVNETKAILEFGNTPYFDDLSNLRAPLLLTGCRDDQRIRKCHYIHIYNCLLKKVRHTSIYLFKNGKYPAVLAHPESFSDLAYHFFDDDDTIQIYKVE</sequence>
<dbReference type="EMBL" id="OW659496">
    <property type="protein sequence ID" value="CAH2761611.1"/>
    <property type="molecule type" value="Genomic_DNA"/>
</dbReference>
<dbReference type="Proteomes" id="UP001154111">
    <property type="component" value="Chromosome"/>
</dbReference>
<dbReference type="InterPro" id="IPR000073">
    <property type="entry name" value="AB_hydrolase_1"/>
</dbReference>
<dbReference type="EMBL" id="OW659477">
    <property type="protein sequence ID" value="CAH2761610.1"/>
    <property type="molecule type" value="Genomic_DNA"/>
</dbReference>
<evidence type="ECO:0000259" key="1">
    <source>
        <dbReference type="Pfam" id="PF00561"/>
    </source>
</evidence>
<dbReference type="Pfam" id="PF00561">
    <property type="entry name" value="Abhydrolase_1"/>
    <property type="match status" value="1"/>
</dbReference>
<dbReference type="Gene3D" id="3.40.50.1820">
    <property type="entry name" value="alpha/beta hydrolase"/>
    <property type="match status" value="1"/>
</dbReference>
<evidence type="ECO:0000313" key="5">
    <source>
        <dbReference type="Proteomes" id="UP001154111"/>
    </source>
</evidence>
<accession>A0AAU9VG77</accession>
<dbReference type="SUPFAM" id="SSF53474">
    <property type="entry name" value="alpha/beta-Hydrolases"/>
    <property type="match status" value="1"/>
</dbReference>
<keyword evidence="4" id="KW-1185">Reference proteome</keyword>
<name>A0AAU9VG77_9FIRM</name>
<dbReference type="Proteomes" id="UP001154095">
    <property type="component" value="Chromosome"/>
</dbReference>
<keyword evidence="2" id="KW-0378">Hydrolase</keyword>
<feature type="domain" description="AB hydrolase-1" evidence="1">
    <location>
        <begin position="21"/>
        <end position="140"/>
    </location>
</feature>
<evidence type="ECO:0000313" key="3">
    <source>
        <dbReference type="EMBL" id="CAH2761611.1"/>
    </source>
</evidence>
<proteinExistence type="predicted"/>
<reference evidence="2" key="1">
    <citation type="submission" date="2022-04" db="EMBL/GenBank/DDBJ databases">
        <authorList>
            <person name="Forde T."/>
        </authorList>
    </citation>
    <scope>NUCLEOTIDE SEQUENCE</scope>
    <source>
        <strain evidence="2">A18Y016a</strain>
        <strain evidence="3">A18Y020d</strain>
    </source>
</reference>
<dbReference type="GO" id="GO:0017171">
    <property type="term" value="F:serine hydrolase activity"/>
    <property type="evidence" value="ECO:0007669"/>
    <property type="project" value="TreeGrafter"/>
</dbReference>
<dbReference type="RefSeq" id="WP_254007380.1">
    <property type="nucleotide sequence ID" value="NZ_OW659477.1"/>
</dbReference>
<dbReference type="PANTHER" id="PTHR46331:SF2">
    <property type="entry name" value="VALACYCLOVIR HYDROLASE"/>
    <property type="match status" value="1"/>
</dbReference>